<dbReference type="EMBL" id="KV748246">
    <property type="protein sequence ID" value="OCK88192.1"/>
    <property type="molecule type" value="Genomic_DNA"/>
</dbReference>
<dbReference type="Proteomes" id="UP000250078">
    <property type="component" value="Unassembled WGS sequence"/>
</dbReference>
<evidence type="ECO:0000313" key="2">
    <source>
        <dbReference type="Proteomes" id="UP000250078"/>
    </source>
</evidence>
<evidence type="ECO:0000313" key="1">
    <source>
        <dbReference type="EMBL" id="OCK88192.1"/>
    </source>
</evidence>
<reference evidence="1 2" key="1">
    <citation type="journal article" date="2016" name="Nat. Commun.">
        <title>Ectomycorrhizal ecology is imprinted in the genome of the dominant symbiotic fungus Cenococcum geophilum.</title>
        <authorList>
            <consortium name="DOE Joint Genome Institute"/>
            <person name="Peter M."/>
            <person name="Kohler A."/>
            <person name="Ohm R.A."/>
            <person name="Kuo A."/>
            <person name="Krutzmann J."/>
            <person name="Morin E."/>
            <person name="Arend M."/>
            <person name="Barry K.W."/>
            <person name="Binder M."/>
            <person name="Choi C."/>
            <person name="Clum A."/>
            <person name="Copeland A."/>
            <person name="Grisel N."/>
            <person name="Haridas S."/>
            <person name="Kipfer T."/>
            <person name="LaButti K."/>
            <person name="Lindquist E."/>
            <person name="Lipzen A."/>
            <person name="Maire R."/>
            <person name="Meier B."/>
            <person name="Mihaltcheva S."/>
            <person name="Molinier V."/>
            <person name="Murat C."/>
            <person name="Poggeler S."/>
            <person name="Quandt C.A."/>
            <person name="Sperisen C."/>
            <person name="Tritt A."/>
            <person name="Tisserant E."/>
            <person name="Crous P.W."/>
            <person name="Henrissat B."/>
            <person name="Nehls U."/>
            <person name="Egli S."/>
            <person name="Spatafora J.W."/>
            <person name="Grigoriev I.V."/>
            <person name="Martin F.M."/>
        </authorList>
    </citation>
    <scope>NUCLEOTIDE SEQUENCE [LARGE SCALE GENOMIC DNA]</scope>
    <source>
        <strain evidence="1 2">1.58</strain>
    </source>
</reference>
<sequence length="69" mass="8361">YINKVLLGLLNTIYIVYLNNIIVYFNNYKVYTHYEYKLYINLKKYTFYTTSINFLGFIISVNKILIEKS</sequence>
<feature type="non-terminal residue" evidence="1">
    <location>
        <position position="1"/>
    </location>
</feature>
<accession>A0ACC8EQX3</accession>
<organism evidence="1 2">
    <name type="scientific">Cenococcum geophilum 1.58</name>
    <dbReference type="NCBI Taxonomy" id="794803"/>
    <lineage>
        <taxon>Eukaryota</taxon>
        <taxon>Fungi</taxon>
        <taxon>Dikarya</taxon>
        <taxon>Ascomycota</taxon>
        <taxon>Pezizomycotina</taxon>
        <taxon>Dothideomycetes</taxon>
        <taxon>Pleosporomycetidae</taxon>
        <taxon>Gloniales</taxon>
        <taxon>Gloniaceae</taxon>
        <taxon>Cenococcum</taxon>
    </lineage>
</organism>
<proteinExistence type="predicted"/>
<keyword evidence="2" id="KW-1185">Reference proteome</keyword>
<protein>
    <submittedName>
        <fullName evidence="1">Uncharacterized protein</fullName>
    </submittedName>
</protein>
<gene>
    <name evidence="1" type="ORF">K441DRAFT_589752</name>
</gene>
<name>A0ACC8EQX3_9PEZI</name>